<dbReference type="PANTHER" id="PTHR48111">
    <property type="entry name" value="REGULATOR OF RPOS"/>
    <property type="match status" value="1"/>
</dbReference>
<sequence length="229" mass="26103">MSSILLVEDDHSLGYILKEYLQMHDFTVEWTKDGEEGLQAFQPGKFDICILDVMMPKMDGFALAGKLKAIDPTLPLIFLTAKSMKIDKMKGFKAGADDYIVKPVDEEELIMRIQAVLRRSGQPNKAATTESYTIGSHTFHLKNRQLLRNGEAVNLTKKEARVLQLLCESMGELVESDKILREVWGENTYFTRRSMDVYISKLRKYLSTDESVKIQNMHGSGYILGENER</sequence>
<feature type="modified residue" description="4-aspartylphosphate" evidence="4">
    <location>
        <position position="52"/>
    </location>
</feature>
<evidence type="ECO:0000259" key="6">
    <source>
        <dbReference type="PROSITE" id="PS50110"/>
    </source>
</evidence>
<gene>
    <name evidence="8" type="ORF">RT717_17215</name>
</gene>
<dbReference type="InterPro" id="IPR036388">
    <property type="entry name" value="WH-like_DNA-bd_sf"/>
</dbReference>
<dbReference type="SMART" id="SM00862">
    <property type="entry name" value="Trans_reg_C"/>
    <property type="match status" value="1"/>
</dbReference>
<evidence type="ECO:0000259" key="7">
    <source>
        <dbReference type="PROSITE" id="PS51755"/>
    </source>
</evidence>
<feature type="domain" description="Response regulatory" evidence="6">
    <location>
        <begin position="3"/>
        <end position="117"/>
    </location>
</feature>
<dbReference type="InterPro" id="IPR001867">
    <property type="entry name" value="OmpR/PhoB-type_DNA-bd"/>
</dbReference>
<dbReference type="InterPro" id="IPR039420">
    <property type="entry name" value="WalR-like"/>
</dbReference>
<dbReference type="Gene3D" id="6.10.250.690">
    <property type="match status" value="1"/>
</dbReference>
<dbReference type="Pfam" id="PF00486">
    <property type="entry name" value="Trans_reg_C"/>
    <property type="match status" value="1"/>
</dbReference>
<dbReference type="EMBL" id="CP136051">
    <property type="protein sequence ID" value="WOK04825.1"/>
    <property type="molecule type" value="Genomic_DNA"/>
</dbReference>
<organism evidence="8 9">
    <name type="scientific">Imperialibacter roseus</name>
    <dbReference type="NCBI Taxonomy" id="1324217"/>
    <lineage>
        <taxon>Bacteria</taxon>
        <taxon>Pseudomonadati</taxon>
        <taxon>Bacteroidota</taxon>
        <taxon>Cytophagia</taxon>
        <taxon>Cytophagales</taxon>
        <taxon>Flammeovirgaceae</taxon>
        <taxon>Imperialibacter</taxon>
    </lineage>
</organism>
<dbReference type="SMART" id="SM00448">
    <property type="entry name" value="REC"/>
    <property type="match status" value="1"/>
</dbReference>
<keyword evidence="1 4" id="KW-0597">Phosphoprotein</keyword>
<evidence type="ECO:0000256" key="4">
    <source>
        <dbReference type="PROSITE-ProRule" id="PRU00169"/>
    </source>
</evidence>
<keyword evidence="9" id="KW-1185">Reference proteome</keyword>
<evidence type="ECO:0000256" key="1">
    <source>
        <dbReference type="ARBA" id="ARBA00022553"/>
    </source>
</evidence>
<protein>
    <submittedName>
        <fullName evidence="8">Response regulator transcription factor</fullName>
    </submittedName>
</protein>
<dbReference type="Pfam" id="PF00072">
    <property type="entry name" value="Response_reg"/>
    <property type="match status" value="1"/>
</dbReference>
<accession>A0ABZ0ILF4</accession>
<evidence type="ECO:0000256" key="5">
    <source>
        <dbReference type="PROSITE-ProRule" id="PRU01091"/>
    </source>
</evidence>
<dbReference type="Gene3D" id="3.40.50.2300">
    <property type="match status" value="1"/>
</dbReference>
<dbReference type="CDD" id="cd17574">
    <property type="entry name" value="REC_OmpR"/>
    <property type="match status" value="1"/>
</dbReference>
<dbReference type="PROSITE" id="PS51755">
    <property type="entry name" value="OMPR_PHOB"/>
    <property type="match status" value="1"/>
</dbReference>
<evidence type="ECO:0000256" key="2">
    <source>
        <dbReference type="ARBA" id="ARBA00023012"/>
    </source>
</evidence>
<evidence type="ECO:0000313" key="8">
    <source>
        <dbReference type="EMBL" id="WOK04825.1"/>
    </source>
</evidence>
<dbReference type="SUPFAM" id="SSF46894">
    <property type="entry name" value="C-terminal effector domain of the bipartite response regulators"/>
    <property type="match status" value="1"/>
</dbReference>
<dbReference type="Gene3D" id="1.10.10.10">
    <property type="entry name" value="Winged helix-like DNA-binding domain superfamily/Winged helix DNA-binding domain"/>
    <property type="match status" value="1"/>
</dbReference>
<dbReference type="CDD" id="cd00383">
    <property type="entry name" value="trans_reg_C"/>
    <property type="match status" value="1"/>
</dbReference>
<keyword evidence="3 5" id="KW-0238">DNA-binding</keyword>
<feature type="DNA-binding region" description="OmpR/PhoB-type" evidence="5">
    <location>
        <begin position="129"/>
        <end position="226"/>
    </location>
</feature>
<dbReference type="SUPFAM" id="SSF52172">
    <property type="entry name" value="CheY-like"/>
    <property type="match status" value="1"/>
</dbReference>
<proteinExistence type="predicted"/>
<dbReference type="Proteomes" id="UP001302349">
    <property type="component" value="Chromosome"/>
</dbReference>
<keyword evidence="2" id="KW-0902">Two-component regulatory system</keyword>
<dbReference type="RefSeq" id="WP_317487625.1">
    <property type="nucleotide sequence ID" value="NZ_CP136051.1"/>
</dbReference>
<dbReference type="InterPro" id="IPR016032">
    <property type="entry name" value="Sig_transdc_resp-reg_C-effctor"/>
</dbReference>
<feature type="domain" description="OmpR/PhoB-type" evidence="7">
    <location>
        <begin position="129"/>
        <end position="226"/>
    </location>
</feature>
<evidence type="ECO:0000256" key="3">
    <source>
        <dbReference type="ARBA" id="ARBA00023125"/>
    </source>
</evidence>
<dbReference type="PANTHER" id="PTHR48111:SF40">
    <property type="entry name" value="PHOSPHATE REGULON TRANSCRIPTIONAL REGULATORY PROTEIN PHOB"/>
    <property type="match status" value="1"/>
</dbReference>
<name>A0ABZ0ILF4_9BACT</name>
<reference evidence="8 9" key="1">
    <citation type="journal article" date="2023" name="Microbiol. Resour. Announc.">
        <title>Complete Genome Sequence of Imperialibacter roseus strain P4T.</title>
        <authorList>
            <person name="Tizabi D.R."/>
            <person name="Bachvaroff T."/>
            <person name="Hill R.T."/>
        </authorList>
    </citation>
    <scope>NUCLEOTIDE SEQUENCE [LARGE SCALE GENOMIC DNA]</scope>
    <source>
        <strain evidence="8 9">P4T</strain>
    </source>
</reference>
<dbReference type="InterPro" id="IPR001789">
    <property type="entry name" value="Sig_transdc_resp-reg_receiver"/>
</dbReference>
<dbReference type="InterPro" id="IPR011006">
    <property type="entry name" value="CheY-like_superfamily"/>
</dbReference>
<dbReference type="PROSITE" id="PS50110">
    <property type="entry name" value="RESPONSE_REGULATORY"/>
    <property type="match status" value="1"/>
</dbReference>
<evidence type="ECO:0000313" key="9">
    <source>
        <dbReference type="Proteomes" id="UP001302349"/>
    </source>
</evidence>